<dbReference type="PANTHER" id="PTHR31048">
    <property type="entry name" value="OS03G0233200 PROTEIN"/>
    <property type="match status" value="1"/>
</dbReference>
<dbReference type="AlphaFoldDB" id="A0A437A8C3"/>
<evidence type="ECO:0000313" key="2">
    <source>
        <dbReference type="EMBL" id="RVD87331.1"/>
    </source>
</evidence>
<dbReference type="RefSeq" id="XP_067492875.1">
    <property type="nucleotide sequence ID" value="XM_067630209.1"/>
</dbReference>
<dbReference type="STRING" id="97331.A0A437A8C3"/>
<keyword evidence="3" id="KW-1185">Reference proteome</keyword>
<evidence type="ECO:0000256" key="1">
    <source>
        <dbReference type="SAM" id="SignalP"/>
    </source>
</evidence>
<reference evidence="2 3" key="1">
    <citation type="submission" date="2019-01" db="EMBL/GenBank/DDBJ databases">
        <title>Intercellular communication is required for trap formation in the nematode-trapping fungus Duddingtonia flagrans.</title>
        <authorList>
            <person name="Youssar L."/>
            <person name="Wernet V."/>
            <person name="Hensel N."/>
            <person name="Hildebrandt H.-G."/>
            <person name="Fischer R."/>
        </authorList>
    </citation>
    <scope>NUCLEOTIDE SEQUENCE [LARGE SCALE GENOMIC DNA]</scope>
    <source>
        <strain evidence="2 3">CBS H-5679</strain>
    </source>
</reference>
<comment type="caution">
    <text evidence="2">The sequence shown here is derived from an EMBL/GenBank/DDBJ whole genome shotgun (WGS) entry which is preliminary data.</text>
</comment>
<accession>A0A437A8C3</accession>
<dbReference type="VEuPathDB" id="FungiDB:DFL_001572"/>
<dbReference type="OrthoDB" id="202203at2759"/>
<sequence length="423" mass="45935">MAPKSPTLTTLLQLFYACGFIRYAASQTATTPDFKIPPISDNRTISIVNNCSFPVYPAVLTTNGTGPYTTGFYLPSKQSRNIWVGWDWSGRVWARTNCTFYFANATTSAKIRDVVDDFTIPDGQKLAGNCLTGDCGSAIECQLSGLAPTTLAEFTMTGWMQQTFYDISLVDGYDLDMKITPFHDSPEKPRVNNTPICVASTTLSSPLSGTDLYQNTLNESFTFNNIHRWCPRQNLLFASQKGKQSVFPYPDDNDPTIGGGWTPCLSACAYTQSEWDCCTGKHDKAEACGPNLYSNRAKQVCGDAYNYAYDDYLSTFAVPSVKGEGFEVMFCPGGVSTNILKTLLGSRNSSGLEGPGRGLWVSVAVILGLLSSSRPLLPDQYVSLSVHLAGAKFPSLPLAGTVLALVTQPIIAKTVARPPAHEQ</sequence>
<dbReference type="Pfam" id="PF00314">
    <property type="entry name" value="Thaumatin"/>
    <property type="match status" value="1"/>
</dbReference>
<evidence type="ECO:0000313" key="3">
    <source>
        <dbReference type="Proteomes" id="UP000283090"/>
    </source>
</evidence>
<dbReference type="SUPFAM" id="SSF49870">
    <property type="entry name" value="Osmotin, thaumatin-like protein"/>
    <property type="match status" value="1"/>
</dbReference>
<name>A0A437A8C3_ARTFL</name>
<dbReference type="PROSITE" id="PS51367">
    <property type="entry name" value="THAUMATIN_2"/>
    <property type="match status" value="1"/>
</dbReference>
<dbReference type="Gene3D" id="2.60.110.10">
    <property type="entry name" value="Thaumatin"/>
    <property type="match status" value="1"/>
</dbReference>
<dbReference type="Proteomes" id="UP000283090">
    <property type="component" value="Unassembled WGS sequence"/>
</dbReference>
<organism evidence="2 3">
    <name type="scientific">Arthrobotrys flagrans</name>
    <name type="common">Nematode-trapping fungus</name>
    <name type="synonym">Trichothecium flagrans</name>
    <dbReference type="NCBI Taxonomy" id="97331"/>
    <lineage>
        <taxon>Eukaryota</taxon>
        <taxon>Fungi</taxon>
        <taxon>Dikarya</taxon>
        <taxon>Ascomycota</taxon>
        <taxon>Pezizomycotina</taxon>
        <taxon>Orbiliomycetes</taxon>
        <taxon>Orbiliales</taxon>
        <taxon>Orbiliaceae</taxon>
        <taxon>Arthrobotrys</taxon>
    </lineage>
</organism>
<feature type="signal peptide" evidence="1">
    <location>
        <begin position="1"/>
        <end position="26"/>
    </location>
</feature>
<dbReference type="InterPro" id="IPR001938">
    <property type="entry name" value="Thaumatin"/>
</dbReference>
<protein>
    <recommendedName>
        <fullName evidence="4">Osmotin, thaumatin-like protein</fullName>
    </recommendedName>
</protein>
<dbReference type="EMBL" id="SAEB01000003">
    <property type="protein sequence ID" value="RVD87331.1"/>
    <property type="molecule type" value="Genomic_DNA"/>
</dbReference>
<feature type="chain" id="PRO_5019061568" description="Osmotin, thaumatin-like protein" evidence="1">
    <location>
        <begin position="27"/>
        <end position="423"/>
    </location>
</feature>
<gene>
    <name evidence="2" type="ORF">DFL_001572</name>
</gene>
<proteinExistence type="predicted"/>
<dbReference type="InterPro" id="IPR037176">
    <property type="entry name" value="Osmotin/thaumatin-like_sf"/>
</dbReference>
<evidence type="ECO:0008006" key="4">
    <source>
        <dbReference type="Google" id="ProtNLM"/>
    </source>
</evidence>
<keyword evidence="1" id="KW-0732">Signal</keyword>
<dbReference type="PROSITE" id="PS51257">
    <property type="entry name" value="PROKAR_LIPOPROTEIN"/>
    <property type="match status" value="1"/>
</dbReference>
<dbReference type="GeneID" id="93583883"/>
<dbReference type="SMART" id="SM00205">
    <property type="entry name" value="THN"/>
    <property type="match status" value="1"/>
</dbReference>